<keyword evidence="2" id="KW-1185">Reference proteome</keyword>
<evidence type="ECO:0000313" key="1">
    <source>
        <dbReference type="EMBL" id="KAK9111299.1"/>
    </source>
</evidence>
<gene>
    <name evidence="1" type="ORF">Scep_018818</name>
</gene>
<proteinExistence type="predicted"/>
<evidence type="ECO:0000313" key="2">
    <source>
        <dbReference type="Proteomes" id="UP001419268"/>
    </source>
</evidence>
<dbReference type="EMBL" id="JBBNAG010000008">
    <property type="protein sequence ID" value="KAK9111299.1"/>
    <property type="molecule type" value="Genomic_DNA"/>
</dbReference>
<dbReference type="Proteomes" id="UP001419268">
    <property type="component" value="Unassembled WGS sequence"/>
</dbReference>
<dbReference type="AlphaFoldDB" id="A0AAP0I9R5"/>
<sequence length="111" mass="12656">MSHYRINNGWRTILGKINKSSRHDRIKQRQHRRMVVWHLTYENDHNQKQVVVVPSNATLILNKEGSLILRDGAQGKENNIFNGATTSAAMLESRNFEVELLAENGENSDGS</sequence>
<accession>A0AAP0I9R5</accession>
<organism evidence="1 2">
    <name type="scientific">Stephania cephalantha</name>
    <dbReference type="NCBI Taxonomy" id="152367"/>
    <lineage>
        <taxon>Eukaryota</taxon>
        <taxon>Viridiplantae</taxon>
        <taxon>Streptophyta</taxon>
        <taxon>Embryophyta</taxon>
        <taxon>Tracheophyta</taxon>
        <taxon>Spermatophyta</taxon>
        <taxon>Magnoliopsida</taxon>
        <taxon>Ranunculales</taxon>
        <taxon>Menispermaceae</taxon>
        <taxon>Menispermoideae</taxon>
        <taxon>Cissampelideae</taxon>
        <taxon>Stephania</taxon>
    </lineage>
</organism>
<protein>
    <submittedName>
        <fullName evidence="1">Uncharacterized protein</fullName>
    </submittedName>
</protein>
<comment type="caution">
    <text evidence="1">The sequence shown here is derived from an EMBL/GenBank/DDBJ whole genome shotgun (WGS) entry which is preliminary data.</text>
</comment>
<reference evidence="1 2" key="1">
    <citation type="submission" date="2024-01" db="EMBL/GenBank/DDBJ databases">
        <title>Genome assemblies of Stephania.</title>
        <authorList>
            <person name="Yang L."/>
        </authorList>
    </citation>
    <scope>NUCLEOTIDE SEQUENCE [LARGE SCALE GENOMIC DNA]</scope>
    <source>
        <strain evidence="1">JXDWG</strain>
        <tissue evidence="1">Leaf</tissue>
    </source>
</reference>
<name>A0AAP0I9R5_9MAGN</name>